<dbReference type="EMBL" id="JAGGNH010000009">
    <property type="protein sequence ID" value="KAJ0964235.1"/>
    <property type="molecule type" value="Genomic_DNA"/>
</dbReference>
<dbReference type="Gene3D" id="3.40.50.150">
    <property type="entry name" value="Vaccinia Virus protein VP39"/>
    <property type="match status" value="1"/>
</dbReference>
<dbReference type="CDD" id="cd02440">
    <property type="entry name" value="AdoMet_MTases"/>
    <property type="match status" value="1"/>
</dbReference>
<feature type="compositionally biased region" description="Polar residues" evidence="11">
    <location>
        <begin position="42"/>
        <end position="59"/>
    </location>
</feature>
<dbReference type="InterPro" id="IPR004159">
    <property type="entry name" value="Put_SAM_MeTrfase"/>
</dbReference>
<evidence type="ECO:0000313" key="14">
    <source>
        <dbReference type="Proteomes" id="UP001085076"/>
    </source>
</evidence>
<protein>
    <recommendedName>
        <fullName evidence="15">Methyltransferase PMT26</fullName>
    </recommendedName>
</protein>
<dbReference type="OrthoDB" id="2013972at2759"/>
<evidence type="ECO:0000256" key="5">
    <source>
        <dbReference type="ARBA" id="ARBA00022692"/>
    </source>
</evidence>
<evidence type="ECO:0000313" key="13">
    <source>
        <dbReference type="EMBL" id="KAJ0964235.1"/>
    </source>
</evidence>
<keyword evidence="7 12" id="KW-1133">Transmembrane helix</keyword>
<dbReference type="FunFam" id="3.40.50.150:FF:000084">
    <property type="entry name" value="probable methyltransferase PMT23"/>
    <property type="match status" value="1"/>
</dbReference>
<dbReference type="PANTHER" id="PTHR10108:SF1077">
    <property type="entry name" value="METHYLTRANSFERASE PMT27-RELATED"/>
    <property type="match status" value="1"/>
</dbReference>
<sequence>MGAHGKGSRGKRSTASYVSTVSMVVFVAFCLLGIWMLTSSSVVPSHSQPTTGRISTSRSFLKDPPPSFDDVSAEEGAKGAAAAVEQVSEEDDDQKSGSEEVESQQQESRENPNLDGGVDEESRKQPEQEEQSSQQREEEQAGDGGENQEQSQNQQQEDGDRDRDGGAQAQSEQQEGNSEELQQEQQADAEGNDAEAQSQAEENSSDGSGDETQQQTEKDEKQLGDPNAGESLPDGDRLEVSNESDGNKRPWATQADQSDSEKERRKEEEAEEEVKTQSNGGGEDAQSLLGYDWELCNVTAGPDYIPCLDNTKAIKKLHSFKHFEHRERHCPEESPTCLVPLPKGYRRPVEWPKSRDKIWYNNVPHTKLVEVKGHQNWVKVAGEYLTFPGGGTQFIHGALHYIDFIQQSVHDIAWGKHTRVILDVGCGVASFGGYLFERNVLAMSFAPKDEHEAQVQFALERGIPAISAVMGSQRLPFPSRVFDLVHCARCRVPWHGDGGTLLLELNRVLRPGGYFVWSATPVYQKLKEDVEIWKAMTSLTISMCWDLVTIKKDKLNGVAAAIYRKPLSNECYENRKHHNPPMCNEDDDPNAAWYIPMKACMHRVPVDASERGSQWPEQWPRRVASAPYWLNNSQVGVYGKPAPDDFRSDYEHWKRVVTKSYLSGLGIDWSKVRNAMDMRAVYGGFAAALKDLNVWVMNVVNVDAPDTLPIIYERGLLGIYHDWCESFSTYPRTYDLLHSDHLFSQLKDRCNIVPVMAEIDRIVRPGGKLIVRDETHIVSEIENVLKSLHWEIRLTFSKDQEGILCAEKTEWRPEKYTDSS</sequence>
<evidence type="ECO:0000256" key="6">
    <source>
        <dbReference type="ARBA" id="ARBA00022968"/>
    </source>
</evidence>
<evidence type="ECO:0008006" key="15">
    <source>
        <dbReference type="Google" id="ProtNLM"/>
    </source>
</evidence>
<evidence type="ECO:0000256" key="3">
    <source>
        <dbReference type="ARBA" id="ARBA00022603"/>
    </source>
</evidence>
<evidence type="ECO:0000256" key="7">
    <source>
        <dbReference type="ARBA" id="ARBA00022989"/>
    </source>
</evidence>
<name>A0A9D5C0H8_9LILI</name>
<keyword evidence="9" id="KW-0325">Glycoprotein</keyword>
<keyword evidence="8 12" id="KW-0472">Membrane</keyword>
<dbReference type="GO" id="GO:0016020">
    <property type="term" value="C:membrane"/>
    <property type="evidence" value="ECO:0007669"/>
    <property type="project" value="UniProtKB-SubCell"/>
</dbReference>
<evidence type="ECO:0000256" key="9">
    <source>
        <dbReference type="ARBA" id="ARBA00023180"/>
    </source>
</evidence>
<reference evidence="13" key="1">
    <citation type="submission" date="2021-03" db="EMBL/GenBank/DDBJ databases">
        <authorList>
            <person name="Li Z."/>
            <person name="Yang C."/>
        </authorList>
    </citation>
    <scope>NUCLEOTIDE SEQUENCE</scope>
    <source>
        <strain evidence="13">Dzin_1.0</strain>
        <tissue evidence="13">Leaf</tissue>
    </source>
</reference>
<feature type="compositionally biased region" description="Basic and acidic residues" evidence="11">
    <location>
        <begin position="259"/>
        <end position="268"/>
    </location>
</feature>
<keyword evidence="4" id="KW-0808">Transferase</keyword>
<gene>
    <name evidence="13" type="ORF">J5N97_029357</name>
</gene>
<feature type="compositionally biased region" description="Polar residues" evidence="11">
    <location>
        <begin position="195"/>
        <end position="207"/>
    </location>
</feature>
<feature type="compositionally biased region" description="Low complexity" evidence="11">
    <location>
        <begin position="147"/>
        <end position="156"/>
    </location>
</feature>
<feature type="compositionally biased region" description="Basic and acidic residues" evidence="11">
    <location>
        <begin position="234"/>
        <end position="248"/>
    </location>
</feature>
<comment type="caution">
    <text evidence="13">The sequence shown here is derived from an EMBL/GenBank/DDBJ whole genome shotgun (WGS) entry which is preliminary data.</text>
</comment>
<comment type="subcellular location">
    <subcellularLocation>
        <location evidence="10">Endomembrane system</location>
        <topology evidence="10">Single-pass membrane protein</topology>
    </subcellularLocation>
    <subcellularLocation>
        <location evidence="1">Membrane</location>
        <topology evidence="1">Single-pass type II membrane protein</topology>
    </subcellularLocation>
</comment>
<evidence type="ECO:0000256" key="8">
    <source>
        <dbReference type="ARBA" id="ARBA00023136"/>
    </source>
</evidence>
<keyword evidence="5 12" id="KW-0812">Transmembrane</keyword>
<feature type="transmembrane region" description="Helical" evidence="12">
    <location>
        <begin position="15"/>
        <end position="37"/>
    </location>
</feature>
<feature type="region of interest" description="Disordered" evidence="11">
    <location>
        <begin position="42"/>
        <end position="286"/>
    </location>
</feature>
<keyword evidence="6" id="KW-0735">Signal-anchor</keyword>
<dbReference type="AlphaFoldDB" id="A0A9D5C0H8"/>
<dbReference type="Pfam" id="PF03141">
    <property type="entry name" value="Methyltransf_29"/>
    <property type="match status" value="1"/>
</dbReference>
<accession>A0A9D5C0H8</accession>
<dbReference type="GO" id="GO:0008168">
    <property type="term" value="F:methyltransferase activity"/>
    <property type="evidence" value="ECO:0007669"/>
    <property type="project" value="UniProtKB-KW"/>
</dbReference>
<evidence type="ECO:0000256" key="2">
    <source>
        <dbReference type="ARBA" id="ARBA00008361"/>
    </source>
</evidence>
<keyword evidence="3" id="KW-0489">Methyltransferase</keyword>
<dbReference type="SUPFAM" id="SSF53335">
    <property type="entry name" value="S-adenosyl-L-methionine-dependent methyltransferases"/>
    <property type="match status" value="2"/>
</dbReference>
<keyword evidence="14" id="KW-1185">Reference proteome</keyword>
<dbReference type="GO" id="GO:0005802">
    <property type="term" value="C:trans-Golgi network"/>
    <property type="evidence" value="ECO:0007669"/>
    <property type="project" value="TreeGrafter"/>
</dbReference>
<feature type="compositionally biased region" description="Low complexity" evidence="11">
    <location>
        <begin position="166"/>
        <end position="176"/>
    </location>
</feature>
<comment type="similarity">
    <text evidence="2">Belongs to the methyltransferase superfamily.</text>
</comment>
<dbReference type="Proteomes" id="UP001085076">
    <property type="component" value="Miscellaneous, Linkage group lg09"/>
</dbReference>
<evidence type="ECO:0000256" key="11">
    <source>
        <dbReference type="SAM" id="MobiDB-lite"/>
    </source>
</evidence>
<dbReference type="InterPro" id="IPR029063">
    <property type="entry name" value="SAM-dependent_MTases_sf"/>
</dbReference>
<dbReference type="GO" id="GO:0032259">
    <property type="term" value="P:methylation"/>
    <property type="evidence" value="ECO:0007669"/>
    <property type="project" value="UniProtKB-KW"/>
</dbReference>
<proteinExistence type="inferred from homology"/>
<dbReference type="GO" id="GO:0005768">
    <property type="term" value="C:endosome"/>
    <property type="evidence" value="ECO:0007669"/>
    <property type="project" value="TreeGrafter"/>
</dbReference>
<evidence type="ECO:0000256" key="4">
    <source>
        <dbReference type="ARBA" id="ARBA00022679"/>
    </source>
</evidence>
<evidence type="ECO:0000256" key="12">
    <source>
        <dbReference type="SAM" id="Phobius"/>
    </source>
</evidence>
<reference evidence="13" key="2">
    <citation type="journal article" date="2022" name="Hortic Res">
        <title>The genome of Dioscorea zingiberensis sheds light on the biosynthesis, origin and evolution of the medicinally important diosgenin saponins.</title>
        <authorList>
            <person name="Li Y."/>
            <person name="Tan C."/>
            <person name="Li Z."/>
            <person name="Guo J."/>
            <person name="Li S."/>
            <person name="Chen X."/>
            <person name="Wang C."/>
            <person name="Dai X."/>
            <person name="Yang H."/>
            <person name="Song W."/>
            <person name="Hou L."/>
            <person name="Xu J."/>
            <person name="Tong Z."/>
            <person name="Xu A."/>
            <person name="Yuan X."/>
            <person name="Wang W."/>
            <person name="Yang Q."/>
            <person name="Chen L."/>
            <person name="Sun Z."/>
            <person name="Wang K."/>
            <person name="Pan B."/>
            <person name="Chen J."/>
            <person name="Bao Y."/>
            <person name="Liu F."/>
            <person name="Qi X."/>
            <person name="Gang D.R."/>
            <person name="Wen J."/>
            <person name="Li J."/>
        </authorList>
    </citation>
    <scope>NUCLEOTIDE SEQUENCE</scope>
    <source>
        <strain evidence="13">Dzin_1.0</strain>
    </source>
</reference>
<dbReference type="PANTHER" id="PTHR10108">
    <property type="entry name" value="SAM-DEPENDENT METHYLTRANSFERASE"/>
    <property type="match status" value="1"/>
</dbReference>
<evidence type="ECO:0000256" key="10">
    <source>
        <dbReference type="ARBA" id="ARBA00037847"/>
    </source>
</evidence>
<evidence type="ECO:0000256" key="1">
    <source>
        <dbReference type="ARBA" id="ARBA00004606"/>
    </source>
</evidence>
<organism evidence="13 14">
    <name type="scientific">Dioscorea zingiberensis</name>
    <dbReference type="NCBI Taxonomy" id="325984"/>
    <lineage>
        <taxon>Eukaryota</taxon>
        <taxon>Viridiplantae</taxon>
        <taxon>Streptophyta</taxon>
        <taxon>Embryophyta</taxon>
        <taxon>Tracheophyta</taxon>
        <taxon>Spermatophyta</taxon>
        <taxon>Magnoliopsida</taxon>
        <taxon>Liliopsida</taxon>
        <taxon>Dioscoreales</taxon>
        <taxon>Dioscoreaceae</taxon>
        <taxon>Dioscorea</taxon>
    </lineage>
</organism>